<sequence length="144" mass="15998">MTVVAILRALGIPLCIFLVMLGYYEGVPVLRDIPFADRVPVVRELIAGRVPSERAKAADAARQGYVTEARATAAEAKTAELQRQVNAGQLVISSYQKIAKNDRARDEQIAADTETRIRDHEKLLRSAGRNCDLNADDIRMYESR</sequence>
<keyword evidence="1" id="KW-0812">Transmembrane</keyword>
<dbReference type="OrthoDB" id="8447850at2"/>
<protein>
    <submittedName>
        <fullName evidence="2">Uncharacterized protein</fullName>
    </submittedName>
</protein>
<name>A0A2P7AUR8_9HYPH</name>
<evidence type="ECO:0000313" key="3">
    <source>
        <dbReference type="Proteomes" id="UP000241158"/>
    </source>
</evidence>
<keyword evidence="3" id="KW-1185">Reference proteome</keyword>
<evidence type="ECO:0000313" key="2">
    <source>
        <dbReference type="EMBL" id="PSH57964.1"/>
    </source>
</evidence>
<keyword evidence="1" id="KW-0472">Membrane</keyword>
<dbReference type="RefSeq" id="WP_106716406.1">
    <property type="nucleotide sequence ID" value="NZ_JACHXT010000001.1"/>
</dbReference>
<dbReference type="Proteomes" id="UP000241158">
    <property type="component" value="Unassembled WGS sequence"/>
</dbReference>
<keyword evidence="1" id="KW-1133">Transmembrane helix</keyword>
<comment type="caution">
    <text evidence="2">The sequence shown here is derived from an EMBL/GenBank/DDBJ whole genome shotgun (WGS) entry which is preliminary data.</text>
</comment>
<organism evidence="2 3">
    <name type="scientific">Phyllobacterium endophyticum</name>
    <dbReference type="NCBI Taxonomy" id="1149773"/>
    <lineage>
        <taxon>Bacteria</taxon>
        <taxon>Pseudomonadati</taxon>
        <taxon>Pseudomonadota</taxon>
        <taxon>Alphaproteobacteria</taxon>
        <taxon>Hyphomicrobiales</taxon>
        <taxon>Phyllobacteriaceae</taxon>
        <taxon>Phyllobacterium</taxon>
    </lineage>
</organism>
<gene>
    <name evidence="2" type="ORF">CU100_09810</name>
</gene>
<dbReference type="EMBL" id="PGGN01000002">
    <property type="protein sequence ID" value="PSH57964.1"/>
    <property type="molecule type" value="Genomic_DNA"/>
</dbReference>
<reference evidence="3" key="1">
    <citation type="submission" date="2017-11" db="EMBL/GenBank/DDBJ databases">
        <authorList>
            <person name="Kuznetsova I."/>
            <person name="Sazanova A."/>
            <person name="Chirak E."/>
            <person name="Safronova V."/>
            <person name="Willems A."/>
        </authorList>
    </citation>
    <scope>NUCLEOTIDE SEQUENCE [LARGE SCALE GENOMIC DNA]</scope>
    <source>
        <strain evidence="3">PEPV15</strain>
    </source>
</reference>
<feature type="transmembrane region" description="Helical" evidence="1">
    <location>
        <begin position="6"/>
        <end position="24"/>
    </location>
</feature>
<dbReference type="AlphaFoldDB" id="A0A2P7AUR8"/>
<accession>A0A2P7AUR8</accession>
<proteinExistence type="predicted"/>
<evidence type="ECO:0000256" key="1">
    <source>
        <dbReference type="SAM" id="Phobius"/>
    </source>
</evidence>